<comment type="caution">
    <text evidence="1">The sequence shown here is derived from an EMBL/GenBank/DDBJ whole genome shotgun (WGS) entry which is preliminary data.</text>
</comment>
<evidence type="ECO:0000313" key="1">
    <source>
        <dbReference type="EMBL" id="CAD6198879.1"/>
    </source>
</evidence>
<accession>A0A8S1HU98</accession>
<name>A0A8S1HU98_9PELO</name>
<dbReference type="AlphaFoldDB" id="A0A8S1HU98"/>
<reference evidence="1" key="1">
    <citation type="submission" date="2020-10" db="EMBL/GenBank/DDBJ databases">
        <authorList>
            <person name="Kikuchi T."/>
        </authorList>
    </citation>
    <scope>NUCLEOTIDE SEQUENCE</scope>
    <source>
        <strain evidence="1">NKZ352</strain>
    </source>
</reference>
<keyword evidence="2" id="KW-1185">Reference proteome</keyword>
<gene>
    <name evidence="1" type="ORF">CAUJ_LOCUS14784</name>
</gene>
<dbReference type="Proteomes" id="UP000835052">
    <property type="component" value="Unassembled WGS sequence"/>
</dbReference>
<dbReference type="EMBL" id="CAJGYM010000142">
    <property type="protein sequence ID" value="CAD6198879.1"/>
    <property type="molecule type" value="Genomic_DNA"/>
</dbReference>
<dbReference type="OrthoDB" id="5512589at2759"/>
<proteinExistence type="predicted"/>
<protein>
    <submittedName>
        <fullName evidence="1">Uncharacterized protein</fullName>
    </submittedName>
</protein>
<sequence length="252" mass="28752">MGSKNDDFAGIVIFIETEAGDYELRKNARVTWAAKSRFDRNQVRVEFFVVAKSSANLGFLLYEYKRFGDVTIAITDEKDVSYALGLLAMLDYKEKNYKRAKCLLRSDINNILLLRNYAAICRDTGLAVFAGYHSALDQNDLKKATSQMVDQTLLIGPEVVTQFYKSLRSGKFSKHTEWWSSSSSDDVSLINALAEEAYQDVEHFDENSESDFFRFLCSKGSTIGYSVRKRPKNPRKVLQDPFAHETRKCIKP</sequence>
<organism evidence="1 2">
    <name type="scientific">Caenorhabditis auriculariae</name>
    <dbReference type="NCBI Taxonomy" id="2777116"/>
    <lineage>
        <taxon>Eukaryota</taxon>
        <taxon>Metazoa</taxon>
        <taxon>Ecdysozoa</taxon>
        <taxon>Nematoda</taxon>
        <taxon>Chromadorea</taxon>
        <taxon>Rhabditida</taxon>
        <taxon>Rhabditina</taxon>
        <taxon>Rhabditomorpha</taxon>
        <taxon>Rhabditoidea</taxon>
        <taxon>Rhabditidae</taxon>
        <taxon>Peloderinae</taxon>
        <taxon>Caenorhabditis</taxon>
    </lineage>
</organism>
<evidence type="ECO:0000313" key="2">
    <source>
        <dbReference type="Proteomes" id="UP000835052"/>
    </source>
</evidence>